<dbReference type="EMBL" id="JXQG01000075">
    <property type="protein sequence ID" value="KKZ10848.1"/>
    <property type="molecule type" value="Genomic_DNA"/>
</dbReference>
<feature type="compositionally biased region" description="Pro residues" evidence="1">
    <location>
        <begin position="219"/>
        <end position="230"/>
    </location>
</feature>
<protein>
    <submittedName>
        <fullName evidence="3">Uncharacterized protein</fullName>
    </submittedName>
</protein>
<dbReference type="Gene3D" id="1.10.260.40">
    <property type="entry name" value="lambda repressor-like DNA-binding domains"/>
    <property type="match status" value="1"/>
</dbReference>
<dbReference type="InterPro" id="IPR050400">
    <property type="entry name" value="Bact_Cytoskel_RodZ"/>
</dbReference>
<dbReference type="InterPro" id="IPR010982">
    <property type="entry name" value="Lambda_DNA-bd_dom_sf"/>
</dbReference>
<evidence type="ECO:0000256" key="2">
    <source>
        <dbReference type="SAM" id="Phobius"/>
    </source>
</evidence>
<reference evidence="3 4" key="1">
    <citation type="submission" date="2015-01" db="EMBL/GenBank/DDBJ databases">
        <title>Lifestyle Evolution in Cyanobacterial Symbionts of Sponges.</title>
        <authorList>
            <person name="Burgsdorf I."/>
            <person name="Slaby B.M."/>
            <person name="Handley K.M."/>
            <person name="Haber M."/>
            <person name="Blom J."/>
            <person name="Marshall C.W."/>
            <person name="Gilbert J.A."/>
            <person name="Hentschel U."/>
            <person name="Steindler L."/>
        </authorList>
    </citation>
    <scope>NUCLEOTIDE SEQUENCE [LARGE SCALE GENOMIC DNA]</scope>
    <source>
        <strain evidence="3">SP3</strain>
    </source>
</reference>
<sequence>MSDNSSCNLFTMRFPESLELRTYGQQLLAGRQEKGWTQKQLSKKLFLPIHFIRALEAGEAGMLPEIPYVISMYRKVGVAVGVDPEPMIQACKAFQEREGQPPIHQYQPRVGEVVQARNAAPEPRRQSSEPPNPEAMAAPQPKRRPDRGKGDGVIVLVGGVMGLALVAAALLNNELWLAIRSRLFTPDPEAEVEEAEGETATGIQDQASETLAIQQQPIPDIPDIPDPSPVSPDGQLGEPEPGAVRLTFSADVDDGRSSWIRVENARGVLLFENIPEPFTSVDLPIAAGVRVRAGRPGLVRWQQPGQPPQSLPQSQPDGWIALIADPVVPAPREAPPLDPVSPVPAPPPEAP</sequence>
<dbReference type="PANTHER" id="PTHR34475">
    <property type="match status" value="1"/>
</dbReference>
<dbReference type="InterPro" id="IPR001387">
    <property type="entry name" value="Cro/C1-type_HTH"/>
</dbReference>
<evidence type="ECO:0000313" key="3">
    <source>
        <dbReference type="EMBL" id="KKZ10848.1"/>
    </source>
</evidence>
<gene>
    <name evidence="3" type="ORF">TE42_09385</name>
</gene>
<accession>A0A0G2HJ70</accession>
<evidence type="ECO:0000313" key="4">
    <source>
        <dbReference type="Proteomes" id="UP000035067"/>
    </source>
</evidence>
<dbReference type="Proteomes" id="UP000035067">
    <property type="component" value="Unassembled WGS sequence"/>
</dbReference>
<dbReference type="PATRIC" id="fig|1604020.3.peg.2034"/>
<keyword evidence="2" id="KW-1133">Transmembrane helix</keyword>
<feature type="compositionally biased region" description="Pro residues" evidence="1">
    <location>
        <begin position="328"/>
        <end position="351"/>
    </location>
</feature>
<comment type="caution">
    <text evidence="3">The sequence shown here is derived from an EMBL/GenBank/DDBJ whole genome shotgun (WGS) entry which is preliminary data.</text>
</comment>
<keyword evidence="2" id="KW-0812">Transmembrane</keyword>
<name>A0A0G2HJ70_9SYNE</name>
<dbReference type="SUPFAM" id="SSF47413">
    <property type="entry name" value="lambda repressor-like DNA-binding domains"/>
    <property type="match status" value="1"/>
</dbReference>
<feature type="region of interest" description="Disordered" evidence="1">
    <location>
        <begin position="116"/>
        <end position="149"/>
    </location>
</feature>
<dbReference type="CDD" id="cd00093">
    <property type="entry name" value="HTH_XRE"/>
    <property type="match status" value="1"/>
</dbReference>
<feature type="region of interest" description="Disordered" evidence="1">
    <location>
        <begin position="326"/>
        <end position="351"/>
    </location>
</feature>
<dbReference type="AlphaFoldDB" id="A0A0G2HJ70"/>
<dbReference type="GO" id="GO:0003677">
    <property type="term" value="F:DNA binding"/>
    <property type="evidence" value="ECO:0007669"/>
    <property type="project" value="InterPro"/>
</dbReference>
<proteinExistence type="predicted"/>
<feature type="region of interest" description="Disordered" evidence="1">
    <location>
        <begin position="217"/>
        <end position="242"/>
    </location>
</feature>
<dbReference type="PANTHER" id="PTHR34475:SF1">
    <property type="entry name" value="CYTOSKELETON PROTEIN RODZ"/>
    <property type="match status" value="1"/>
</dbReference>
<dbReference type="Pfam" id="PF13413">
    <property type="entry name" value="HTH_25"/>
    <property type="match status" value="1"/>
</dbReference>
<organism evidence="3 4">
    <name type="scientific">Candidatus Synechococcus spongiarum SP3</name>
    <dbReference type="NCBI Taxonomy" id="1604020"/>
    <lineage>
        <taxon>Bacteria</taxon>
        <taxon>Bacillati</taxon>
        <taxon>Cyanobacteriota</taxon>
        <taxon>Cyanophyceae</taxon>
        <taxon>Synechococcales</taxon>
        <taxon>Synechococcaceae</taxon>
        <taxon>Synechococcus</taxon>
    </lineage>
</organism>
<feature type="transmembrane region" description="Helical" evidence="2">
    <location>
        <begin position="152"/>
        <end position="171"/>
    </location>
</feature>
<evidence type="ECO:0000256" key="1">
    <source>
        <dbReference type="SAM" id="MobiDB-lite"/>
    </source>
</evidence>
<keyword evidence="2" id="KW-0472">Membrane</keyword>